<dbReference type="Pfam" id="PF00005">
    <property type="entry name" value="ABC_tran"/>
    <property type="match status" value="1"/>
</dbReference>
<comment type="caution">
    <text evidence="4">The sequence shown here is derived from an EMBL/GenBank/DDBJ whole genome shotgun (WGS) entry which is preliminary data.</text>
</comment>
<evidence type="ECO:0000256" key="2">
    <source>
        <dbReference type="ARBA" id="ARBA00022840"/>
    </source>
</evidence>
<dbReference type="InParanoid" id="A0A3N1HSU2"/>
<dbReference type="InterPro" id="IPR003593">
    <property type="entry name" value="AAA+_ATPase"/>
</dbReference>
<dbReference type="InterPro" id="IPR027417">
    <property type="entry name" value="P-loop_NTPase"/>
</dbReference>
<dbReference type="PANTHER" id="PTHR43158:SF5">
    <property type="entry name" value="ABC TRANSPORTER, ATP-BINDING PROTEIN"/>
    <property type="match status" value="1"/>
</dbReference>
<dbReference type="RefSeq" id="WP_123378346.1">
    <property type="nucleotide sequence ID" value="NZ_RJKN01000001.1"/>
</dbReference>
<dbReference type="EMBL" id="RJKN01000001">
    <property type="protein sequence ID" value="ROP45598.1"/>
    <property type="molecule type" value="Genomic_DNA"/>
</dbReference>
<dbReference type="InterPro" id="IPR003439">
    <property type="entry name" value="ABC_transporter-like_ATP-bd"/>
</dbReference>
<accession>A0A3N1HSU2</accession>
<feature type="domain" description="ABC transporter" evidence="3">
    <location>
        <begin position="8"/>
        <end position="233"/>
    </location>
</feature>
<keyword evidence="1" id="KW-0547">Nucleotide-binding</keyword>
<dbReference type="PROSITE" id="PS50893">
    <property type="entry name" value="ABC_TRANSPORTER_2"/>
    <property type="match status" value="1"/>
</dbReference>
<evidence type="ECO:0000313" key="5">
    <source>
        <dbReference type="Proteomes" id="UP000276232"/>
    </source>
</evidence>
<dbReference type="SUPFAM" id="SSF52540">
    <property type="entry name" value="P-loop containing nucleoside triphosphate hydrolases"/>
    <property type="match status" value="1"/>
</dbReference>
<dbReference type="Gene3D" id="3.40.50.300">
    <property type="entry name" value="P-loop containing nucleotide triphosphate hydrolases"/>
    <property type="match status" value="1"/>
</dbReference>
<dbReference type="PANTHER" id="PTHR43158">
    <property type="entry name" value="SKFA PEPTIDE EXPORT ATP-BINDING PROTEIN SKFE"/>
    <property type="match status" value="1"/>
</dbReference>
<dbReference type="AlphaFoldDB" id="A0A3N1HSU2"/>
<keyword evidence="2 4" id="KW-0067">ATP-binding</keyword>
<dbReference type="OrthoDB" id="9804819at2"/>
<organism evidence="4 5">
    <name type="scientific">Pseudokineococcus lusitanus</name>
    <dbReference type="NCBI Taxonomy" id="763993"/>
    <lineage>
        <taxon>Bacteria</taxon>
        <taxon>Bacillati</taxon>
        <taxon>Actinomycetota</taxon>
        <taxon>Actinomycetes</taxon>
        <taxon>Kineosporiales</taxon>
        <taxon>Kineosporiaceae</taxon>
        <taxon>Pseudokineococcus</taxon>
    </lineage>
</organism>
<dbReference type="Proteomes" id="UP000276232">
    <property type="component" value="Unassembled WGS sequence"/>
</dbReference>
<dbReference type="GO" id="GO:0005524">
    <property type="term" value="F:ATP binding"/>
    <property type="evidence" value="ECO:0007669"/>
    <property type="project" value="UniProtKB-KW"/>
</dbReference>
<evidence type="ECO:0000259" key="3">
    <source>
        <dbReference type="PROSITE" id="PS50893"/>
    </source>
</evidence>
<reference evidence="4 5" key="1">
    <citation type="journal article" date="2015" name="Stand. Genomic Sci.">
        <title>Genomic Encyclopedia of Bacterial and Archaeal Type Strains, Phase III: the genomes of soil and plant-associated and newly described type strains.</title>
        <authorList>
            <person name="Whitman W.B."/>
            <person name="Woyke T."/>
            <person name="Klenk H.P."/>
            <person name="Zhou Y."/>
            <person name="Lilburn T.G."/>
            <person name="Beck B.J."/>
            <person name="De Vos P."/>
            <person name="Vandamme P."/>
            <person name="Eisen J.A."/>
            <person name="Garrity G."/>
            <person name="Hugenholtz P."/>
            <person name="Kyrpides N.C."/>
        </authorList>
    </citation>
    <scope>NUCLEOTIDE SEQUENCE [LARGE SCALE GENOMIC DNA]</scope>
    <source>
        <strain evidence="4 5">CECT 7306</strain>
    </source>
</reference>
<dbReference type="SMART" id="SM00382">
    <property type="entry name" value="AAA"/>
    <property type="match status" value="1"/>
</dbReference>
<sequence length="308" mass="31878">MTTTAPAVSARGVGRRLGSTQALQDVSFDLPTGAVCGLLGRNGAGKTTLMAMVAGHDRPDAGEIAVHGERPFENPAAAGLVSMVRDNQRYPDDLHLAHLLRVGPLFHAGWDADLAAEVVDAFRLPSKPQLRKLSRGQSSAVAILVGLASRAPVTVLDEPTLGLDATSRQVFADLLVRDLAAAPRTVLLSTHLVDELEGLLDHVLVLDGGRLVRDAALEDLHGSASVVLGPADAVERATADVAVLASRRVGGFLERVVEEPGGSARAAGDPALQVRPAGLQELVAALGAGDDGDRATAARPGSLTEVSR</sequence>
<dbReference type="CDD" id="cd03230">
    <property type="entry name" value="ABC_DR_subfamily_A"/>
    <property type="match status" value="1"/>
</dbReference>
<evidence type="ECO:0000256" key="1">
    <source>
        <dbReference type="ARBA" id="ARBA00022741"/>
    </source>
</evidence>
<dbReference type="GO" id="GO:0016887">
    <property type="term" value="F:ATP hydrolysis activity"/>
    <property type="evidence" value="ECO:0007669"/>
    <property type="project" value="InterPro"/>
</dbReference>
<proteinExistence type="predicted"/>
<keyword evidence="5" id="KW-1185">Reference proteome</keyword>
<evidence type="ECO:0000313" key="4">
    <source>
        <dbReference type="EMBL" id="ROP45598.1"/>
    </source>
</evidence>
<name>A0A3N1HSU2_9ACTN</name>
<protein>
    <submittedName>
        <fullName evidence="4">ABC-2 type transport system ATP-binding protein</fullName>
    </submittedName>
</protein>
<gene>
    <name evidence="4" type="ORF">EDC03_0202</name>
</gene>